<name>A0AAV5C7N8_ELECO</name>
<dbReference type="PANTHER" id="PTHR45978:SF4">
    <property type="entry name" value="SPX DOMAIN-CONTAINING PROTEIN 6"/>
    <property type="match status" value="1"/>
</dbReference>
<dbReference type="Proteomes" id="UP001054889">
    <property type="component" value="Unassembled WGS sequence"/>
</dbReference>
<protein>
    <recommendedName>
        <fullName evidence="1">SPX domain-containing protein</fullName>
    </recommendedName>
</protein>
<evidence type="ECO:0000259" key="1">
    <source>
        <dbReference type="PROSITE" id="PS51382"/>
    </source>
</evidence>
<dbReference type="Pfam" id="PF03105">
    <property type="entry name" value="SPX"/>
    <property type="match status" value="2"/>
</dbReference>
<dbReference type="EMBL" id="BQKI01000004">
    <property type="protein sequence ID" value="GJM94203.1"/>
    <property type="molecule type" value="Genomic_DNA"/>
</dbReference>
<keyword evidence="3" id="KW-1185">Reference proteome</keyword>
<dbReference type="PANTHER" id="PTHR45978">
    <property type="entry name" value="SPX DOMAIN-CONTAINING PROTEIN 3"/>
    <property type="match status" value="1"/>
</dbReference>
<organism evidence="2 3">
    <name type="scientific">Eleusine coracana subsp. coracana</name>
    <dbReference type="NCBI Taxonomy" id="191504"/>
    <lineage>
        <taxon>Eukaryota</taxon>
        <taxon>Viridiplantae</taxon>
        <taxon>Streptophyta</taxon>
        <taxon>Embryophyta</taxon>
        <taxon>Tracheophyta</taxon>
        <taxon>Spermatophyta</taxon>
        <taxon>Magnoliopsida</taxon>
        <taxon>Liliopsida</taxon>
        <taxon>Poales</taxon>
        <taxon>Poaceae</taxon>
        <taxon>PACMAD clade</taxon>
        <taxon>Chloridoideae</taxon>
        <taxon>Cynodonteae</taxon>
        <taxon>Eleusininae</taxon>
        <taxon>Eleusine</taxon>
    </lineage>
</organism>
<sequence>MKFGKWLKRQIEQSLPEWQEQFLCYKELKRCVKAVSGGRPPTPEEEAGFLGPLDAETEKIDTFFLDQEEECVIRHLQLQEEIKRVLARKAAGLPATQHEAEAAAVRREIVNFHGKMVLLLNYSNINYIGLVKILKKYDKVTGAGLLLPAIASLRERPFFNTETVSQMVRACESMLEAVPATAPEGQAAARHALAVAEESIFRNTVAALLIMQDVRAESSTRGSHSLPPLDLPDSEWLRSFQIPIFQ</sequence>
<dbReference type="GO" id="GO:0016036">
    <property type="term" value="P:cellular response to phosphate starvation"/>
    <property type="evidence" value="ECO:0007669"/>
    <property type="project" value="InterPro"/>
</dbReference>
<comment type="caution">
    <text evidence="2">The sequence shown here is derived from an EMBL/GenBank/DDBJ whole genome shotgun (WGS) entry which is preliminary data.</text>
</comment>
<dbReference type="CDD" id="cd14481">
    <property type="entry name" value="SPX_AtSPX1_like"/>
    <property type="match status" value="1"/>
</dbReference>
<reference evidence="2" key="2">
    <citation type="submission" date="2021-12" db="EMBL/GenBank/DDBJ databases">
        <title>Resequencing data analysis of finger millet.</title>
        <authorList>
            <person name="Hatakeyama M."/>
            <person name="Aluri S."/>
            <person name="Balachadran M.T."/>
            <person name="Sivarajan S.R."/>
            <person name="Poveda L."/>
            <person name="Shimizu-Inatsugi R."/>
            <person name="Schlapbach R."/>
            <person name="Sreeman S.M."/>
            <person name="Shimizu K.K."/>
        </authorList>
    </citation>
    <scope>NUCLEOTIDE SEQUENCE</scope>
</reference>
<dbReference type="PROSITE" id="PS51382">
    <property type="entry name" value="SPX"/>
    <property type="match status" value="1"/>
</dbReference>
<dbReference type="InterPro" id="IPR004331">
    <property type="entry name" value="SPX_dom"/>
</dbReference>
<reference evidence="2" key="1">
    <citation type="journal article" date="2018" name="DNA Res.">
        <title>Multiple hybrid de novo genome assembly of finger millet, an orphan allotetraploid crop.</title>
        <authorList>
            <person name="Hatakeyama M."/>
            <person name="Aluri S."/>
            <person name="Balachadran M.T."/>
            <person name="Sivarajan S.R."/>
            <person name="Patrignani A."/>
            <person name="Gruter S."/>
            <person name="Poveda L."/>
            <person name="Shimizu-Inatsugi R."/>
            <person name="Baeten J."/>
            <person name="Francoijs K.J."/>
            <person name="Nataraja K.N."/>
            <person name="Reddy Y.A.N."/>
            <person name="Phadnis S."/>
            <person name="Ravikumar R.L."/>
            <person name="Schlapbach R."/>
            <person name="Sreeman S.M."/>
            <person name="Shimizu K.K."/>
        </authorList>
    </citation>
    <scope>NUCLEOTIDE SEQUENCE</scope>
</reference>
<feature type="domain" description="SPX" evidence="1">
    <location>
        <begin position="1"/>
        <end position="151"/>
    </location>
</feature>
<accession>A0AAV5C7N8</accession>
<dbReference type="GO" id="GO:0070417">
    <property type="term" value="P:cellular response to cold"/>
    <property type="evidence" value="ECO:0007669"/>
    <property type="project" value="UniProtKB-ARBA"/>
</dbReference>
<evidence type="ECO:0000313" key="3">
    <source>
        <dbReference type="Proteomes" id="UP001054889"/>
    </source>
</evidence>
<dbReference type="AlphaFoldDB" id="A0AAV5C7N8"/>
<gene>
    <name evidence="2" type="primary">ga10827</name>
    <name evidence="2" type="ORF">PR202_ga10827</name>
</gene>
<evidence type="ECO:0000313" key="2">
    <source>
        <dbReference type="EMBL" id="GJM94203.1"/>
    </source>
</evidence>
<proteinExistence type="predicted"/>
<dbReference type="InterPro" id="IPR031142">
    <property type="entry name" value="SPX_prot"/>
</dbReference>